<gene>
    <name evidence="2" type="ORF">EYF80_019168</name>
</gene>
<accession>A0A4Z2HZY2</accession>
<name>A0A4Z2HZY2_9TELE</name>
<feature type="region of interest" description="Disordered" evidence="1">
    <location>
        <begin position="19"/>
        <end position="85"/>
    </location>
</feature>
<protein>
    <submittedName>
        <fullName evidence="2">Uncharacterized protein</fullName>
    </submittedName>
</protein>
<evidence type="ECO:0000313" key="3">
    <source>
        <dbReference type="Proteomes" id="UP000314294"/>
    </source>
</evidence>
<dbReference type="Proteomes" id="UP000314294">
    <property type="component" value="Unassembled WGS sequence"/>
</dbReference>
<evidence type="ECO:0000313" key="2">
    <source>
        <dbReference type="EMBL" id="TNN70584.1"/>
    </source>
</evidence>
<keyword evidence="3" id="KW-1185">Reference proteome</keyword>
<sequence>MKLSQTKQEPEETIRAAHQVLFPGRGSQRTPFPSVSRRHSQRQRPVVGPASRPAGPSWSPASKPAGPSWSPASRVILCPDSPDSS</sequence>
<proteinExistence type="predicted"/>
<comment type="caution">
    <text evidence="2">The sequence shown here is derived from an EMBL/GenBank/DDBJ whole genome shotgun (WGS) entry which is preliminary data.</text>
</comment>
<dbReference type="EMBL" id="SRLO01000161">
    <property type="protein sequence ID" value="TNN70584.1"/>
    <property type="molecule type" value="Genomic_DNA"/>
</dbReference>
<evidence type="ECO:0000256" key="1">
    <source>
        <dbReference type="SAM" id="MobiDB-lite"/>
    </source>
</evidence>
<dbReference type="AlphaFoldDB" id="A0A4Z2HZY2"/>
<reference evidence="2 3" key="1">
    <citation type="submission" date="2019-03" db="EMBL/GenBank/DDBJ databases">
        <title>First draft genome of Liparis tanakae, snailfish: a comprehensive survey of snailfish specific genes.</title>
        <authorList>
            <person name="Kim W."/>
            <person name="Song I."/>
            <person name="Jeong J.-H."/>
            <person name="Kim D."/>
            <person name="Kim S."/>
            <person name="Ryu S."/>
            <person name="Song J.Y."/>
            <person name="Lee S.K."/>
        </authorList>
    </citation>
    <scope>NUCLEOTIDE SEQUENCE [LARGE SCALE GENOMIC DNA]</scope>
    <source>
        <tissue evidence="2">Muscle</tissue>
    </source>
</reference>
<organism evidence="2 3">
    <name type="scientific">Liparis tanakae</name>
    <name type="common">Tanaka's snailfish</name>
    <dbReference type="NCBI Taxonomy" id="230148"/>
    <lineage>
        <taxon>Eukaryota</taxon>
        <taxon>Metazoa</taxon>
        <taxon>Chordata</taxon>
        <taxon>Craniata</taxon>
        <taxon>Vertebrata</taxon>
        <taxon>Euteleostomi</taxon>
        <taxon>Actinopterygii</taxon>
        <taxon>Neopterygii</taxon>
        <taxon>Teleostei</taxon>
        <taxon>Neoteleostei</taxon>
        <taxon>Acanthomorphata</taxon>
        <taxon>Eupercaria</taxon>
        <taxon>Perciformes</taxon>
        <taxon>Cottioidei</taxon>
        <taxon>Cottales</taxon>
        <taxon>Liparidae</taxon>
        <taxon>Liparis</taxon>
    </lineage>
</organism>